<accession>A0ACB9ZK45</accession>
<comment type="caution">
    <text evidence="1">The sequence shown here is derived from an EMBL/GenBank/DDBJ whole genome shotgun (WGS) entry which is preliminary data.</text>
</comment>
<reference evidence="2" key="1">
    <citation type="journal article" date="2023" name="Nat. Plants">
        <title>Single-cell RNA sequencing provides a high-resolution roadmap for understanding the multicellular compartmentation of specialized metabolism.</title>
        <authorList>
            <person name="Sun S."/>
            <person name="Shen X."/>
            <person name="Li Y."/>
            <person name="Li Y."/>
            <person name="Wang S."/>
            <person name="Li R."/>
            <person name="Zhang H."/>
            <person name="Shen G."/>
            <person name="Guo B."/>
            <person name="Wei J."/>
            <person name="Xu J."/>
            <person name="St-Pierre B."/>
            <person name="Chen S."/>
            <person name="Sun C."/>
        </authorList>
    </citation>
    <scope>NUCLEOTIDE SEQUENCE [LARGE SCALE GENOMIC DNA]</scope>
</reference>
<proteinExistence type="predicted"/>
<evidence type="ECO:0000313" key="1">
    <source>
        <dbReference type="EMBL" id="KAI5648004.1"/>
    </source>
</evidence>
<protein>
    <submittedName>
        <fullName evidence="1">Uncharacterized protein</fullName>
    </submittedName>
</protein>
<sequence length="166" mass="17272">MAPFSLETATAAGIFLLLRVAAACLQFLLQLLPPHNFSCCSLCSCAASIFSCLLQSRLPQAALGFFSRVAVDTAIYPSCSSVPCNCVRPSVNGLSSSCFLELRFAGACCSAKENAISRSAAVTCSSSHHSSASASDWSPTAAAAVRCVLGPPLRVTDELKAGRDFV</sequence>
<name>A0ACB9ZK45_CATRO</name>
<keyword evidence="2" id="KW-1185">Reference proteome</keyword>
<dbReference type="Proteomes" id="UP001060085">
    <property type="component" value="Linkage Group LG08"/>
</dbReference>
<dbReference type="EMBL" id="CM044708">
    <property type="protein sequence ID" value="KAI5648004.1"/>
    <property type="molecule type" value="Genomic_DNA"/>
</dbReference>
<organism evidence="1 2">
    <name type="scientific">Catharanthus roseus</name>
    <name type="common">Madagascar periwinkle</name>
    <name type="synonym">Vinca rosea</name>
    <dbReference type="NCBI Taxonomy" id="4058"/>
    <lineage>
        <taxon>Eukaryota</taxon>
        <taxon>Viridiplantae</taxon>
        <taxon>Streptophyta</taxon>
        <taxon>Embryophyta</taxon>
        <taxon>Tracheophyta</taxon>
        <taxon>Spermatophyta</taxon>
        <taxon>Magnoliopsida</taxon>
        <taxon>eudicotyledons</taxon>
        <taxon>Gunneridae</taxon>
        <taxon>Pentapetalae</taxon>
        <taxon>asterids</taxon>
        <taxon>lamiids</taxon>
        <taxon>Gentianales</taxon>
        <taxon>Apocynaceae</taxon>
        <taxon>Rauvolfioideae</taxon>
        <taxon>Vinceae</taxon>
        <taxon>Catharanthinae</taxon>
        <taxon>Catharanthus</taxon>
    </lineage>
</organism>
<evidence type="ECO:0000313" key="2">
    <source>
        <dbReference type="Proteomes" id="UP001060085"/>
    </source>
</evidence>
<gene>
    <name evidence="1" type="ORF">M9H77_34009</name>
</gene>